<keyword evidence="3" id="KW-0808">Transferase</keyword>
<dbReference type="Gene3D" id="3.40.50.150">
    <property type="entry name" value="Vaccinia Virus protein VP39"/>
    <property type="match status" value="1"/>
</dbReference>
<dbReference type="Pfam" id="PF01555">
    <property type="entry name" value="N6_N4_Mtase"/>
    <property type="match status" value="1"/>
</dbReference>
<evidence type="ECO:0000259" key="5">
    <source>
        <dbReference type="Pfam" id="PF01555"/>
    </source>
</evidence>
<evidence type="ECO:0000256" key="4">
    <source>
        <dbReference type="ARBA" id="ARBA00022691"/>
    </source>
</evidence>
<protein>
    <recommendedName>
        <fullName evidence="5">DNA methylase N-4/N-6 domain-containing protein</fullName>
    </recommendedName>
</protein>
<dbReference type="PRINTS" id="PR00506">
    <property type="entry name" value="D21N6MTFRASE"/>
</dbReference>
<dbReference type="AlphaFoldDB" id="A0A5J4PCA0"/>
<reference evidence="6" key="1">
    <citation type="submission" date="2019-03" db="EMBL/GenBank/DDBJ databases">
        <title>Single cell metagenomics reveals metabolic interactions within the superorganism composed of flagellate Streblomastix strix and complex community of Bacteroidetes bacteria on its surface.</title>
        <authorList>
            <person name="Treitli S.C."/>
            <person name="Kolisko M."/>
            <person name="Husnik F."/>
            <person name="Keeling P."/>
            <person name="Hampl V."/>
        </authorList>
    </citation>
    <scope>NUCLEOTIDE SEQUENCE</scope>
    <source>
        <strain evidence="6">STM</strain>
    </source>
</reference>
<gene>
    <name evidence="6" type="ORF">EZS27_042211</name>
</gene>
<evidence type="ECO:0000313" key="6">
    <source>
        <dbReference type="EMBL" id="KAA6306133.1"/>
    </source>
</evidence>
<evidence type="ECO:0000256" key="1">
    <source>
        <dbReference type="ARBA" id="ARBA00006594"/>
    </source>
</evidence>
<dbReference type="InterPro" id="IPR029063">
    <property type="entry name" value="SAM-dependent_MTases_sf"/>
</dbReference>
<dbReference type="EMBL" id="SNRY01010146">
    <property type="protein sequence ID" value="KAA6306133.1"/>
    <property type="molecule type" value="Genomic_DNA"/>
</dbReference>
<organism evidence="6">
    <name type="scientific">termite gut metagenome</name>
    <dbReference type="NCBI Taxonomy" id="433724"/>
    <lineage>
        <taxon>unclassified sequences</taxon>
        <taxon>metagenomes</taxon>
        <taxon>organismal metagenomes</taxon>
    </lineage>
</organism>
<dbReference type="InterPro" id="IPR002052">
    <property type="entry name" value="DNA_methylase_N6_adenine_CS"/>
</dbReference>
<proteinExistence type="inferred from homology"/>
<accession>A0A5J4PCA0</accession>
<feature type="domain" description="DNA methylase N-4/N-6" evidence="5">
    <location>
        <begin position="27"/>
        <end position="191"/>
    </location>
</feature>
<comment type="caution">
    <text evidence="6">The sequence shown here is derived from an EMBL/GenBank/DDBJ whole genome shotgun (WGS) entry which is preliminary data.</text>
</comment>
<dbReference type="InterPro" id="IPR002295">
    <property type="entry name" value="N4/N6-MTase_EcoPI_Mod-like"/>
</dbReference>
<keyword evidence="4" id="KW-0949">S-adenosyl-L-methionine</keyword>
<sequence length="213" mass="24450">DTTENLFITGDNLDALKLLQESYLGKVNMIYIDPPYNTGKDFVYYDNFRADVGDYAIESGKKDEDGNTLVAEDKYKQNTRSAGRFHSDWLSMMYPRLKLARNLLADTGVIFISIDDNEQANLKLLCDEVFGEGNFINQLVVNMSNLSGPKIQHAITGKRFPKIKEYVLLYSKTADYKLCIPKQTKEKWDNEYNLIIPEYTNEIDELLENGEKS</sequence>
<dbReference type="PROSITE" id="PS00092">
    <property type="entry name" value="N6_MTASE"/>
    <property type="match status" value="1"/>
</dbReference>
<keyword evidence="2" id="KW-0489">Methyltransferase</keyword>
<feature type="non-terminal residue" evidence="6">
    <location>
        <position position="1"/>
    </location>
</feature>
<feature type="non-terminal residue" evidence="6">
    <location>
        <position position="213"/>
    </location>
</feature>
<dbReference type="InterPro" id="IPR002941">
    <property type="entry name" value="DNA_methylase_N4/N6"/>
</dbReference>
<evidence type="ECO:0000256" key="2">
    <source>
        <dbReference type="ARBA" id="ARBA00022603"/>
    </source>
</evidence>
<dbReference type="GO" id="GO:0032259">
    <property type="term" value="P:methylation"/>
    <property type="evidence" value="ECO:0007669"/>
    <property type="project" value="UniProtKB-KW"/>
</dbReference>
<name>A0A5J4PCA0_9ZZZZ</name>
<comment type="similarity">
    <text evidence="1">Belongs to the N(4)/N(6)-methyltransferase family.</text>
</comment>
<evidence type="ECO:0000256" key="3">
    <source>
        <dbReference type="ARBA" id="ARBA00022679"/>
    </source>
</evidence>
<dbReference type="GO" id="GO:0008170">
    <property type="term" value="F:N-methyltransferase activity"/>
    <property type="evidence" value="ECO:0007669"/>
    <property type="project" value="InterPro"/>
</dbReference>
<dbReference type="SUPFAM" id="SSF53335">
    <property type="entry name" value="S-adenosyl-L-methionine-dependent methyltransferases"/>
    <property type="match status" value="1"/>
</dbReference>
<dbReference type="GO" id="GO:0003677">
    <property type="term" value="F:DNA binding"/>
    <property type="evidence" value="ECO:0007669"/>
    <property type="project" value="InterPro"/>
</dbReference>